<dbReference type="SUPFAM" id="SSF47473">
    <property type="entry name" value="EF-hand"/>
    <property type="match status" value="1"/>
</dbReference>
<dbReference type="InterPro" id="IPR011009">
    <property type="entry name" value="Kinase-like_dom_sf"/>
</dbReference>
<gene>
    <name evidence="10" type="ORF">AB1Y20_005114</name>
</gene>
<dbReference type="SUPFAM" id="SSF56112">
    <property type="entry name" value="Protein kinase-like (PK-like)"/>
    <property type="match status" value="1"/>
</dbReference>
<dbReference type="GO" id="GO:0005509">
    <property type="term" value="F:calcium ion binding"/>
    <property type="evidence" value="ECO:0007669"/>
    <property type="project" value="InterPro"/>
</dbReference>
<dbReference type="GO" id="GO:0005524">
    <property type="term" value="F:ATP binding"/>
    <property type="evidence" value="ECO:0007669"/>
    <property type="project" value="UniProtKB-UniRule"/>
</dbReference>
<keyword evidence="4" id="KW-0418">Kinase</keyword>
<dbReference type="InterPro" id="IPR011992">
    <property type="entry name" value="EF-hand-dom_pair"/>
</dbReference>
<evidence type="ECO:0000259" key="9">
    <source>
        <dbReference type="PROSITE" id="PS50222"/>
    </source>
</evidence>
<dbReference type="PROSITE" id="PS00018">
    <property type="entry name" value="EF_HAND_1"/>
    <property type="match status" value="1"/>
</dbReference>
<dbReference type="GO" id="GO:0004674">
    <property type="term" value="F:protein serine/threonine kinase activity"/>
    <property type="evidence" value="ECO:0007669"/>
    <property type="project" value="UniProtKB-KW"/>
</dbReference>
<dbReference type="InterPro" id="IPR018247">
    <property type="entry name" value="EF_Hand_1_Ca_BS"/>
</dbReference>
<dbReference type="InterPro" id="IPR002048">
    <property type="entry name" value="EF_hand_dom"/>
</dbReference>
<accession>A0AB34J5L0</accession>
<dbReference type="EMBL" id="JBGBPQ010000013">
    <property type="protein sequence ID" value="KAL1511829.1"/>
    <property type="molecule type" value="Genomic_DNA"/>
</dbReference>
<keyword evidence="6 7" id="KW-0067">ATP-binding</keyword>
<evidence type="ECO:0000256" key="1">
    <source>
        <dbReference type="ARBA" id="ARBA00022527"/>
    </source>
</evidence>
<keyword evidence="2" id="KW-0808">Transferase</keyword>
<dbReference type="InterPro" id="IPR008271">
    <property type="entry name" value="Ser/Thr_kinase_AS"/>
</dbReference>
<evidence type="ECO:0000256" key="2">
    <source>
        <dbReference type="ARBA" id="ARBA00022679"/>
    </source>
</evidence>
<evidence type="ECO:0000256" key="6">
    <source>
        <dbReference type="ARBA" id="ARBA00022840"/>
    </source>
</evidence>
<dbReference type="Proteomes" id="UP001515480">
    <property type="component" value="Unassembled WGS sequence"/>
</dbReference>
<keyword evidence="5" id="KW-0106">Calcium</keyword>
<feature type="domain" description="Protein kinase" evidence="8">
    <location>
        <begin position="25"/>
        <end position="318"/>
    </location>
</feature>
<dbReference type="Gene3D" id="1.10.238.10">
    <property type="entry name" value="EF-hand"/>
    <property type="match status" value="2"/>
</dbReference>
<dbReference type="PROSITE" id="PS50011">
    <property type="entry name" value="PROTEIN_KINASE_DOM"/>
    <property type="match status" value="1"/>
</dbReference>
<dbReference type="AlphaFoldDB" id="A0AB34J5L0"/>
<proteinExistence type="predicted"/>
<reference evidence="10 11" key="1">
    <citation type="journal article" date="2024" name="Science">
        <title>Giant polyketide synthase enzymes in the biosynthesis of giant marine polyether toxins.</title>
        <authorList>
            <person name="Fallon T.R."/>
            <person name="Shende V.V."/>
            <person name="Wierzbicki I.H."/>
            <person name="Pendleton A.L."/>
            <person name="Watervoot N.F."/>
            <person name="Auber R.P."/>
            <person name="Gonzalez D.J."/>
            <person name="Wisecaver J.H."/>
            <person name="Moore B.S."/>
        </authorList>
    </citation>
    <scope>NUCLEOTIDE SEQUENCE [LARGE SCALE GENOMIC DNA]</scope>
    <source>
        <strain evidence="10 11">12B1</strain>
    </source>
</reference>
<dbReference type="PANTHER" id="PTHR24349">
    <property type="entry name" value="SERINE/THREONINE-PROTEIN KINASE"/>
    <property type="match status" value="1"/>
</dbReference>
<dbReference type="CDD" id="cd00051">
    <property type="entry name" value="EFh"/>
    <property type="match status" value="1"/>
</dbReference>
<dbReference type="InterPro" id="IPR050205">
    <property type="entry name" value="CDPK_Ser/Thr_kinases"/>
</dbReference>
<keyword evidence="1" id="KW-0723">Serine/threonine-protein kinase</keyword>
<dbReference type="SMART" id="SM00220">
    <property type="entry name" value="S_TKc"/>
    <property type="match status" value="1"/>
</dbReference>
<dbReference type="SMART" id="SM00054">
    <property type="entry name" value="EFh"/>
    <property type="match status" value="3"/>
</dbReference>
<protein>
    <recommendedName>
        <fullName evidence="12">Non-specific serine/threonine protein kinase</fullName>
    </recommendedName>
</protein>
<dbReference type="InterPro" id="IPR000719">
    <property type="entry name" value="Prot_kinase_dom"/>
</dbReference>
<dbReference type="Pfam" id="PF13499">
    <property type="entry name" value="EF-hand_7"/>
    <property type="match status" value="1"/>
</dbReference>
<keyword evidence="11" id="KW-1185">Reference proteome</keyword>
<organism evidence="10 11">
    <name type="scientific">Prymnesium parvum</name>
    <name type="common">Toxic golden alga</name>
    <dbReference type="NCBI Taxonomy" id="97485"/>
    <lineage>
        <taxon>Eukaryota</taxon>
        <taxon>Haptista</taxon>
        <taxon>Haptophyta</taxon>
        <taxon>Prymnesiophyceae</taxon>
        <taxon>Prymnesiales</taxon>
        <taxon>Prymnesiaceae</taxon>
        <taxon>Prymnesium</taxon>
    </lineage>
</organism>
<dbReference type="Pfam" id="PF00069">
    <property type="entry name" value="Pkinase"/>
    <property type="match status" value="1"/>
</dbReference>
<feature type="domain" description="EF-hand" evidence="9">
    <location>
        <begin position="398"/>
        <end position="433"/>
    </location>
</feature>
<evidence type="ECO:0000256" key="4">
    <source>
        <dbReference type="ARBA" id="ARBA00022777"/>
    </source>
</evidence>
<evidence type="ECO:0000256" key="3">
    <source>
        <dbReference type="ARBA" id="ARBA00022741"/>
    </source>
</evidence>
<evidence type="ECO:0000256" key="7">
    <source>
        <dbReference type="PROSITE-ProRule" id="PRU10141"/>
    </source>
</evidence>
<dbReference type="PROSITE" id="PS00107">
    <property type="entry name" value="PROTEIN_KINASE_ATP"/>
    <property type="match status" value="1"/>
</dbReference>
<name>A0AB34J5L0_PRYPA</name>
<dbReference type="InterPro" id="IPR017441">
    <property type="entry name" value="Protein_kinase_ATP_BS"/>
</dbReference>
<dbReference type="PROSITE" id="PS50222">
    <property type="entry name" value="EF_HAND_2"/>
    <property type="match status" value="2"/>
</dbReference>
<evidence type="ECO:0000313" key="11">
    <source>
        <dbReference type="Proteomes" id="UP001515480"/>
    </source>
</evidence>
<sequence>MGACCGHHAIKVANLSKGVLADKYDLRSHILGRGSFAVVQVAVDRQTGMHCACKIISKWADVDPEHPEHGKPAIDSWYLNQEVEILRKAGSHPNILEVYDVYETSSCVYVVLELAQGGSLLDVIKRLGAFTERDAASAVRQVAAALGYLHEHGIVHRDIKMANLLVEDRSSFVIKVSDFGLSKSFTLGAKRRNVEYLSETDRPLLMKSACGSAAYAAPELFLILIGDEDYGTEGTYDQSVDVWGLGICMCVLVSGRHPLDGVPKRAGYELMRTGRLVDFRRPEWQGVSTAAKDLIMRMLAFLPGSRILPDQILSDPWVSGDIAPSTPLPHVLEGAGHLRLQELQKLVLQVMETHVESGLEDIDRLFAELETNGYIHRATLQAKLKEDLAVPASKKLGIRLHDLDICFDKLDLGGTGVITLHEFRAAALAQRQHMLHALLEPVFVHFDLDQSGQLKPSELVKVFAQIGIAEVSEEQVADMMKAFDINHSGTLTYEEFQRMVMSFERSE</sequence>
<dbReference type="PROSITE" id="PS00108">
    <property type="entry name" value="PROTEIN_KINASE_ST"/>
    <property type="match status" value="1"/>
</dbReference>
<feature type="binding site" evidence="7">
    <location>
        <position position="54"/>
    </location>
    <ligand>
        <name>ATP</name>
        <dbReference type="ChEBI" id="CHEBI:30616"/>
    </ligand>
</feature>
<evidence type="ECO:0000256" key="5">
    <source>
        <dbReference type="ARBA" id="ARBA00022837"/>
    </source>
</evidence>
<comment type="caution">
    <text evidence="10">The sequence shown here is derived from an EMBL/GenBank/DDBJ whole genome shotgun (WGS) entry which is preliminary data.</text>
</comment>
<keyword evidence="3 7" id="KW-0547">Nucleotide-binding</keyword>
<dbReference type="Gene3D" id="3.30.200.20">
    <property type="entry name" value="Phosphorylase Kinase, domain 1"/>
    <property type="match status" value="1"/>
</dbReference>
<evidence type="ECO:0008006" key="12">
    <source>
        <dbReference type="Google" id="ProtNLM"/>
    </source>
</evidence>
<feature type="domain" description="EF-hand" evidence="9">
    <location>
        <begin position="471"/>
        <end position="506"/>
    </location>
</feature>
<evidence type="ECO:0000259" key="8">
    <source>
        <dbReference type="PROSITE" id="PS50011"/>
    </source>
</evidence>
<dbReference type="Gene3D" id="1.10.510.10">
    <property type="entry name" value="Transferase(Phosphotransferase) domain 1"/>
    <property type="match status" value="1"/>
</dbReference>
<evidence type="ECO:0000313" key="10">
    <source>
        <dbReference type="EMBL" id="KAL1511829.1"/>
    </source>
</evidence>